<accession>A0A397JA22</accession>
<dbReference type="OrthoDB" id="2444511at2759"/>
<organism evidence="1 2">
    <name type="scientific">Diversispora epigaea</name>
    <dbReference type="NCBI Taxonomy" id="1348612"/>
    <lineage>
        <taxon>Eukaryota</taxon>
        <taxon>Fungi</taxon>
        <taxon>Fungi incertae sedis</taxon>
        <taxon>Mucoromycota</taxon>
        <taxon>Glomeromycotina</taxon>
        <taxon>Glomeromycetes</taxon>
        <taxon>Diversisporales</taxon>
        <taxon>Diversisporaceae</taxon>
        <taxon>Diversispora</taxon>
    </lineage>
</organism>
<dbReference type="Proteomes" id="UP000266861">
    <property type="component" value="Unassembled WGS sequence"/>
</dbReference>
<dbReference type="EMBL" id="PQFF01000067">
    <property type="protein sequence ID" value="RHZ85199.1"/>
    <property type="molecule type" value="Genomic_DNA"/>
</dbReference>
<keyword evidence="2" id="KW-1185">Reference proteome</keyword>
<evidence type="ECO:0000313" key="1">
    <source>
        <dbReference type="EMBL" id="RHZ85199.1"/>
    </source>
</evidence>
<gene>
    <name evidence="1" type="ORF">Glove_70g61</name>
</gene>
<sequence length="251" mass="28251">MVNAGSCPKNTTFPFNIEVPSAIIPGKTVAVTFSGKLPEDVPAVSERALVQIAFTNVASEPITIPFSKDLCTVDGIKCLILIGTTFSIVENIPVPTTKLPTDSLRKHGLFKGYKSAILTIFLEPNPTSSSIATILCEPDYKSYWKKRFLINTSDILNYFQEKILPGNEFAETAIQEIIEGLEFKFPANKYKSEKKLIIFPKADYIVMKFMCLIKWYKMIIFLFQPKNTCNIVCYTFRINICEGQSFEDVVI</sequence>
<proteinExistence type="predicted"/>
<name>A0A397JA22_9GLOM</name>
<protein>
    <submittedName>
        <fullName evidence="1">Uncharacterized protein</fullName>
    </submittedName>
</protein>
<comment type="caution">
    <text evidence="1">The sequence shown here is derived from an EMBL/GenBank/DDBJ whole genome shotgun (WGS) entry which is preliminary data.</text>
</comment>
<evidence type="ECO:0000313" key="2">
    <source>
        <dbReference type="Proteomes" id="UP000266861"/>
    </source>
</evidence>
<dbReference type="AlphaFoldDB" id="A0A397JA22"/>
<reference evidence="1 2" key="1">
    <citation type="submission" date="2018-08" db="EMBL/GenBank/DDBJ databases">
        <title>Genome and evolution of the arbuscular mycorrhizal fungus Diversispora epigaea (formerly Glomus versiforme) and its bacterial endosymbionts.</title>
        <authorList>
            <person name="Sun X."/>
            <person name="Fei Z."/>
            <person name="Harrison M."/>
        </authorList>
    </citation>
    <scope>NUCLEOTIDE SEQUENCE [LARGE SCALE GENOMIC DNA]</scope>
    <source>
        <strain evidence="1 2">IT104</strain>
    </source>
</reference>